<sequence length="24" mass="2521">MRLGTEGRSKAICEVCGSTYSSGQ</sequence>
<comment type="caution">
    <text evidence="1">The sequence shown here is derived from an EMBL/GenBank/DDBJ whole genome shotgun (WGS) entry which is preliminary data.</text>
</comment>
<gene>
    <name evidence="1" type="ORF">EC604_15930</name>
</gene>
<reference evidence="1 2" key="1">
    <citation type="journal article" date="2019" name="J. Ind. Microbiol. Biotechnol.">
        <title>Paenibacillus amylolyticus 27C64 has a diverse set of carbohydrate-active enzymes and complete pectin deconstruction system.</title>
        <authorList>
            <person name="Keggi C."/>
            <person name="Doran-Peterson J."/>
        </authorList>
    </citation>
    <scope>NUCLEOTIDE SEQUENCE [LARGE SCALE GENOMIC DNA]</scope>
    <source>
        <strain evidence="1 2">27C64</strain>
    </source>
</reference>
<dbReference type="Proteomes" id="UP000323664">
    <property type="component" value="Unassembled WGS sequence"/>
</dbReference>
<organism evidence="1 2">
    <name type="scientific">Paenibacillus amylolyticus</name>
    <dbReference type="NCBI Taxonomy" id="1451"/>
    <lineage>
        <taxon>Bacteria</taxon>
        <taxon>Bacillati</taxon>
        <taxon>Bacillota</taxon>
        <taxon>Bacilli</taxon>
        <taxon>Bacillales</taxon>
        <taxon>Paenibacillaceae</taxon>
        <taxon>Paenibacillus</taxon>
    </lineage>
</organism>
<dbReference type="AlphaFoldDB" id="A0A5M9WUL7"/>
<evidence type="ECO:0000313" key="2">
    <source>
        <dbReference type="Proteomes" id="UP000323664"/>
    </source>
</evidence>
<accession>A0A5M9WUL7</accession>
<evidence type="ECO:0000313" key="1">
    <source>
        <dbReference type="EMBL" id="KAA8785334.1"/>
    </source>
</evidence>
<proteinExistence type="predicted"/>
<dbReference type="EMBL" id="RIAS01000008">
    <property type="protein sequence ID" value="KAA8785334.1"/>
    <property type="molecule type" value="Genomic_DNA"/>
</dbReference>
<protein>
    <submittedName>
        <fullName evidence="1">Uncharacterized protein</fullName>
    </submittedName>
</protein>
<name>A0A5M9WUL7_PAEAM</name>